<dbReference type="Proteomes" id="UP001438707">
    <property type="component" value="Unassembled WGS sequence"/>
</dbReference>
<accession>A0AAW1QU74</accession>
<evidence type="ECO:0000256" key="9">
    <source>
        <dbReference type="SAM" id="Phobius"/>
    </source>
</evidence>
<dbReference type="InterPro" id="IPR013525">
    <property type="entry name" value="ABC2_TM"/>
</dbReference>
<protein>
    <recommendedName>
        <fullName evidence="10">ABC transporter domain-containing protein</fullName>
    </recommendedName>
</protein>
<dbReference type="InterPro" id="IPR027417">
    <property type="entry name" value="P-loop_NTPase"/>
</dbReference>
<dbReference type="GO" id="GO:0016887">
    <property type="term" value="F:ATP hydrolysis activity"/>
    <property type="evidence" value="ECO:0007669"/>
    <property type="project" value="InterPro"/>
</dbReference>
<dbReference type="InterPro" id="IPR003439">
    <property type="entry name" value="ABC_transporter-like_ATP-bd"/>
</dbReference>
<dbReference type="PROSITE" id="PS50893">
    <property type="entry name" value="ABC_TRANSPORTER_2"/>
    <property type="match status" value="1"/>
</dbReference>
<sequence>MVAAEEFTTEPIDGISQADRPMNSSGFGQPGAHGSTDEPTAYANLDPVSNSKRSLEHQGSRHEVVIGMPPSEQVELMESIDPQNQIPVEFSAVNGWVPVGLGPPSLLSRFTRLFKKRPKDDKPKFRQIMHHLSGVCLPGELLAMMGPSGSSKTTLMSVLGGRTPKLVNTEAGSILYRGQVLNKRIKRQIGYVLQDDLLHESLTVTEVLYYAAMLRLPRAMSKQQKVDRVETVIKALGLVKCKDTIVGGFFRRGISGGERKRVSVGHELLINPAVLMLDEPTSGLDSTTAMHLVETLRKLAGGGRAIITTIHQPSSRLYTMLDKLLLLSEGHAMFYGQATAAAEWFHHLGYTMPYGISMADFILDLASGDVYTKKLDGEASRNHLIACADRYLESHPGGYQADVGVSESDLGRELWTSAQSRRSLNPHTVSGVSSRISLDRVRASLELPGSSATESSLGMRGSSAAAEATSLKPAGNGQLTKGHLNPVQPGKKKLFGWFGRRKSSDTGDQTGPGGSRWGASYPLQLTVLFERSLKTRRFETLSTQDLVQYIIVGILAGLFWLQKGQANVTSEARNVTGLVFFEMMFLSFRAMLGALFTFPTEFKMLLKERGSGMYKLSAFYFARTGSDLPIQCTMPTVFILIIYFMGGLRYDAGAFFANWAAVMLVLLTAEGVGLLIGATVTFPKTAQTIASVAALGMTLVAGFFVQGIHSWISWLKYLSFIYYGYNTVNKIEFSGRTMYDCGVYNPSNPQSRPDICTPVSGNALKTALGLSRNPDEWNWEVLALIAMLFLFRFLVYVALRIRTKAKVR</sequence>
<proteinExistence type="predicted"/>
<dbReference type="Gene3D" id="3.40.50.300">
    <property type="entry name" value="P-loop containing nucleotide triphosphate hydrolases"/>
    <property type="match status" value="1"/>
</dbReference>
<evidence type="ECO:0000256" key="6">
    <source>
        <dbReference type="ARBA" id="ARBA00022989"/>
    </source>
</evidence>
<comment type="caution">
    <text evidence="11">The sequence shown here is derived from an EMBL/GenBank/DDBJ whole genome shotgun (WGS) entry which is preliminary data.</text>
</comment>
<evidence type="ECO:0000256" key="8">
    <source>
        <dbReference type="SAM" id="MobiDB-lite"/>
    </source>
</evidence>
<feature type="transmembrane region" description="Helical" evidence="9">
    <location>
        <begin position="575"/>
        <end position="598"/>
    </location>
</feature>
<evidence type="ECO:0000313" key="11">
    <source>
        <dbReference type="EMBL" id="KAK9825040.1"/>
    </source>
</evidence>
<evidence type="ECO:0000256" key="4">
    <source>
        <dbReference type="ARBA" id="ARBA00022741"/>
    </source>
</evidence>
<dbReference type="InterPro" id="IPR050352">
    <property type="entry name" value="ABCG_transporters"/>
</dbReference>
<evidence type="ECO:0000256" key="5">
    <source>
        <dbReference type="ARBA" id="ARBA00022840"/>
    </source>
</evidence>
<evidence type="ECO:0000256" key="7">
    <source>
        <dbReference type="ARBA" id="ARBA00023136"/>
    </source>
</evidence>
<comment type="subcellular location">
    <subcellularLocation>
        <location evidence="1">Membrane</location>
        <topology evidence="1">Multi-pass membrane protein</topology>
    </subcellularLocation>
</comment>
<evidence type="ECO:0000256" key="1">
    <source>
        <dbReference type="ARBA" id="ARBA00004141"/>
    </source>
</evidence>
<feature type="transmembrane region" description="Helical" evidence="9">
    <location>
        <begin position="689"/>
        <end position="712"/>
    </location>
</feature>
<feature type="transmembrane region" description="Helical" evidence="9">
    <location>
        <begin position="781"/>
        <end position="799"/>
    </location>
</feature>
<dbReference type="Pfam" id="PF19055">
    <property type="entry name" value="ABC2_membrane_7"/>
    <property type="match status" value="1"/>
</dbReference>
<dbReference type="Pfam" id="PF00005">
    <property type="entry name" value="ABC_tran"/>
    <property type="match status" value="1"/>
</dbReference>
<dbReference type="AlphaFoldDB" id="A0AAW1QU74"/>
<feature type="transmembrane region" description="Helical" evidence="9">
    <location>
        <begin position="546"/>
        <end position="563"/>
    </location>
</feature>
<keyword evidence="5" id="KW-0067">ATP-binding</keyword>
<keyword evidence="3 9" id="KW-0812">Transmembrane</keyword>
<dbReference type="PANTHER" id="PTHR48041:SF125">
    <property type="entry name" value="ABC TRANSPORTER G FAMILY"/>
    <property type="match status" value="1"/>
</dbReference>
<dbReference type="GO" id="GO:0005524">
    <property type="term" value="F:ATP binding"/>
    <property type="evidence" value="ECO:0007669"/>
    <property type="project" value="UniProtKB-KW"/>
</dbReference>
<dbReference type="InterPro" id="IPR043926">
    <property type="entry name" value="ABCG_dom"/>
</dbReference>
<dbReference type="SUPFAM" id="SSF52540">
    <property type="entry name" value="P-loop containing nucleoside triphosphate hydrolases"/>
    <property type="match status" value="1"/>
</dbReference>
<dbReference type="Pfam" id="PF01061">
    <property type="entry name" value="ABC2_membrane"/>
    <property type="match status" value="1"/>
</dbReference>
<dbReference type="InterPro" id="IPR003593">
    <property type="entry name" value="AAA+_ATPase"/>
</dbReference>
<keyword evidence="4" id="KW-0547">Nucleotide-binding</keyword>
<keyword evidence="7 9" id="KW-0472">Membrane</keyword>
<feature type="region of interest" description="Disordered" evidence="8">
    <location>
        <begin position="1"/>
        <end position="60"/>
    </location>
</feature>
<evidence type="ECO:0000256" key="2">
    <source>
        <dbReference type="ARBA" id="ARBA00022448"/>
    </source>
</evidence>
<dbReference type="SMART" id="SM00382">
    <property type="entry name" value="AAA"/>
    <property type="match status" value="1"/>
</dbReference>
<dbReference type="GO" id="GO:0140359">
    <property type="term" value="F:ABC-type transporter activity"/>
    <property type="evidence" value="ECO:0007669"/>
    <property type="project" value="InterPro"/>
</dbReference>
<feature type="region of interest" description="Disordered" evidence="8">
    <location>
        <begin position="449"/>
        <end position="468"/>
    </location>
</feature>
<keyword evidence="12" id="KW-1185">Reference proteome</keyword>
<organism evidence="11 12">
    <name type="scientific">Apatococcus lobatus</name>
    <dbReference type="NCBI Taxonomy" id="904363"/>
    <lineage>
        <taxon>Eukaryota</taxon>
        <taxon>Viridiplantae</taxon>
        <taxon>Chlorophyta</taxon>
        <taxon>core chlorophytes</taxon>
        <taxon>Trebouxiophyceae</taxon>
        <taxon>Chlorellales</taxon>
        <taxon>Chlorellaceae</taxon>
        <taxon>Apatococcus</taxon>
    </lineage>
</organism>
<dbReference type="GO" id="GO:0016020">
    <property type="term" value="C:membrane"/>
    <property type="evidence" value="ECO:0007669"/>
    <property type="project" value="UniProtKB-SubCell"/>
</dbReference>
<evidence type="ECO:0000259" key="10">
    <source>
        <dbReference type="PROSITE" id="PS50893"/>
    </source>
</evidence>
<feature type="domain" description="ABC transporter" evidence="10">
    <location>
        <begin position="108"/>
        <end position="354"/>
    </location>
</feature>
<evidence type="ECO:0000256" key="3">
    <source>
        <dbReference type="ARBA" id="ARBA00022692"/>
    </source>
</evidence>
<keyword evidence="2" id="KW-0813">Transport</keyword>
<feature type="transmembrane region" description="Helical" evidence="9">
    <location>
        <begin position="656"/>
        <end position="677"/>
    </location>
</feature>
<keyword evidence="6 9" id="KW-1133">Transmembrane helix</keyword>
<dbReference type="EMBL" id="JALJOS010000026">
    <property type="protein sequence ID" value="KAK9825040.1"/>
    <property type="molecule type" value="Genomic_DNA"/>
</dbReference>
<dbReference type="PANTHER" id="PTHR48041">
    <property type="entry name" value="ABC TRANSPORTER G FAMILY MEMBER 28"/>
    <property type="match status" value="1"/>
</dbReference>
<evidence type="ECO:0000313" key="12">
    <source>
        <dbReference type="Proteomes" id="UP001438707"/>
    </source>
</evidence>
<name>A0AAW1QU74_9CHLO</name>
<reference evidence="11 12" key="1">
    <citation type="journal article" date="2024" name="Nat. Commun.">
        <title>Phylogenomics reveals the evolutionary origins of lichenization in chlorophyte algae.</title>
        <authorList>
            <person name="Puginier C."/>
            <person name="Libourel C."/>
            <person name="Otte J."/>
            <person name="Skaloud P."/>
            <person name="Haon M."/>
            <person name="Grisel S."/>
            <person name="Petersen M."/>
            <person name="Berrin J.G."/>
            <person name="Delaux P.M."/>
            <person name="Dal Grande F."/>
            <person name="Keller J."/>
        </authorList>
    </citation>
    <scope>NUCLEOTIDE SEQUENCE [LARGE SCALE GENOMIC DNA]</scope>
    <source>
        <strain evidence="11 12">SAG 2145</strain>
    </source>
</reference>
<gene>
    <name evidence="11" type="ORF">WJX74_002941</name>
</gene>